<dbReference type="AlphaFoldDB" id="A0A0B4GTQ2"/>
<gene>
    <name evidence="1" type="ORF">MGU_11676</name>
</gene>
<organism evidence="1 2">
    <name type="scientific">Metarhizium guizhouense (strain ARSEF 977)</name>
    <dbReference type="NCBI Taxonomy" id="1276136"/>
    <lineage>
        <taxon>Eukaryota</taxon>
        <taxon>Fungi</taxon>
        <taxon>Dikarya</taxon>
        <taxon>Ascomycota</taxon>
        <taxon>Pezizomycotina</taxon>
        <taxon>Sordariomycetes</taxon>
        <taxon>Hypocreomycetidae</taxon>
        <taxon>Hypocreales</taxon>
        <taxon>Clavicipitaceae</taxon>
        <taxon>Metarhizium</taxon>
    </lineage>
</organism>
<sequence>MIRPEHVKRKENVLLRLGDSDTMGSDDASGVCEFPLQDPILDNNKMHWREDRLQGETAGTDAEGVLEWEIGYFPRAQFKKELRTDAFDPRDCHGEKGKPSILTISQTLCRSRHHR</sequence>
<name>A0A0B4GTQ2_METGA</name>
<proteinExistence type="predicted"/>
<evidence type="ECO:0000313" key="2">
    <source>
        <dbReference type="Proteomes" id="UP000031192"/>
    </source>
</evidence>
<dbReference type="PANTHER" id="PTHR47348:SF3">
    <property type="entry name" value="MEIOTICALLY UP-REGULATED GENE 190 PROTEIN"/>
    <property type="match status" value="1"/>
</dbReference>
<dbReference type="PANTHER" id="PTHR47348">
    <property type="entry name" value="MEIOTICALLY UP-REGULATED GENE 190 PROTEIN"/>
    <property type="match status" value="1"/>
</dbReference>
<accession>A0A0B4GTQ2</accession>
<comment type="caution">
    <text evidence="1">The sequence shown here is derived from an EMBL/GenBank/DDBJ whole genome shotgun (WGS) entry which is preliminary data.</text>
</comment>
<dbReference type="Proteomes" id="UP000031192">
    <property type="component" value="Unassembled WGS sequence"/>
</dbReference>
<protein>
    <submittedName>
        <fullName evidence="1">C2 domain protein</fullName>
    </submittedName>
</protein>
<evidence type="ECO:0000313" key="1">
    <source>
        <dbReference type="EMBL" id="KID80911.1"/>
    </source>
</evidence>
<dbReference type="EMBL" id="AZNH01000278">
    <property type="protein sequence ID" value="KID80911.1"/>
    <property type="molecule type" value="Genomic_DNA"/>
</dbReference>
<dbReference type="HOGENOM" id="CLU_2109592_0_0_1"/>
<reference evidence="1 2" key="1">
    <citation type="journal article" date="2014" name="Proc. Natl. Acad. Sci. U.S.A.">
        <title>Trajectory and genomic determinants of fungal-pathogen speciation and host adaptation.</title>
        <authorList>
            <person name="Hu X."/>
            <person name="Xiao G."/>
            <person name="Zheng P."/>
            <person name="Shang Y."/>
            <person name="Su Y."/>
            <person name="Zhang X."/>
            <person name="Liu X."/>
            <person name="Zhan S."/>
            <person name="St Leger R.J."/>
            <person name="Wang C."/>
        </authorList>
    </citation>
    <scope>NUCLEOTIDE SEQUENCE [LARGE SCALE GENOMIC DNA]</scope>
    <source>
        <strain evidence="1 2">ARSEF 977</strain>
    </source>
</reference>
<keyword evidence="2" id="KW-1185">Reference proteome</keyword>